<keyword evidence="3" id="KW-0605">Phycobilisome</keyword>
<name>A0A139WUF1_9CYAN</name>
<sequence>MSTTPESVKQMLSSQDLGDRLRAVNLVRQLEPSIGYELIQSAINDSNSRVRYSAVSQLDTLGNENIDLTLNVLRDRLFNDPEADVQAAAADCLGALKLQEAFQDLQQVYRTSKEWIVQLSIIAALGELGDPRAFELLKEALASNNELVITAAIGSLGELGDPQAVPLLAPFVTNPDWQLRYRLAQALRRLGSADAKPVLETLAKDEVEAVATEAKKSLSES</sequence>
<protein>
    <submittedName>
        <fullName evidence="5">Phycocyanin alpha phycocyanobilin lyase</fullName>
    </submittedName>
</protein>
<dbReference type="InterPro" id="IPR016024">
    <property type="entry name" value="ARM-type_fold"/>
</dbReference>
<dbReference type="Pfam" id="PF13646">
    <property type="entry name" value="HEAT_2"/>
    <property type="match status" value="1"/>
</dbReference>
<dbReference type="SMART" id="SM00567">
    <property type="entry name" value="EZ_HEAT"/>
    <property type="match status" value="4"/>
</dbReference>
<evidence type="ECO:0000313" key="5">
    <source>
        <dbReference type="EMBL" id="KYC36027.1"/>
    </source>
</evidence>
<comment type="caution">
    <text evidence="5">The sequence shown here is derived from an EMBL/GenBank/DDBJ whole genome shotgun (WGS) entry which is preliminary data.</text>
</comment>
<dbReference type="InterPro" id="IPR011989">
    <property type="entry name" value="ARM-like"/>
</dbReference>
<dbReference type="PANTHER" id="PTHR12697:SF39">
    <property type="entry name" value="SLR1687 PROTEIN"/>
    <property type="match status" value="1"/>
</dbReference>
<keyword evidence="6" id="KW-1185">Reference proteome</keyword>
<keyword evidence="4 5" id="KW-0456">Lyase</keyword>
<gene>
    <name evidence="5" type="ORF">WA1_40500</name>
</gene>
<dbReference type="SUPFAM" id="SSF48371">
    <property type="entry name" value="ARM repeat"/>
    <property type="match status" value="1"/>
</dbReference>
<dbReference type="Proteomes" id="UP000076925">
    <property type="component" value="Unassembled WGS sequence"/>
</dbReference>
<comment type="similarity">
    <text evidence="1">Belongs to the CpcE/RpcE/PecE family.</text>
</comment>
<evidence type="ECO:0000256" key="3">
    <source>
        <dbReference type="ARBA" id="ARBA00022738"/>
    </source>
</evidence>
<dbReference type="RefSeq" id="WP_017742708.1">
    <property type="nucleotide sequence ID" value="NZ_KQ976354.1"/>
</dbReference>
<evidence type="ECO:0000256" key="2">
    <source>
        <dbReference type="ARBA" id="ARBA00022549"/>
    </source>
</evidence>
<reference evidence="5 6" key="1">
    <citation type="journal article" date="2013" name="Genome Biol. Evol.">
        <title>Genomes of Stigonematalean cyanobacteria (subsection V) and the evolution of oxygenic photosynthesis from prokaryotes to plastids.</title>
        <authorList>
            <person name="Dagan T."/>
            <person name="Roettger M."/>
            <person name="Stucken K."/>
            <person name="Landan G."/>
            <person name="Koch R."/>
            <person name="Major P."/>
            <person name="Gould S.B."/>
            <person name="Goremykin V.V."/>
            <person name="Rippka R."/>
            <person name="Tandeau de Marsac N."/>
            <person name="Gugger M."/>
            <person name="Lockhart P.J."/>
            <person name="Allen J.F."/>
            <person name="Brune I."/>
            <person name="Maus I."/>
            <person name="Puhler A."/>
            <person name="Martin W.F."/>
        </authorList>
    </citation>
    <scope>NUCLEOTIDE SEQUENCE [LARGE SCALE GENOMIC DNA]</scope>
    <source>
        <strain evidence="5 6">PCC 7110</strain>
    </source>
</reference>
<dbReference type="GO" id="GO:0016829">
    <property type="term" value="F:lyase activity"/>
    <property type="evidence" value="ECO:0007669"/>
    <property type="project" value="UniProtKB-KW"/>
</dbReference>
<dbReference type="NCBIfam" id="NF045915">
    <property type="entry name" value="PhycobilmeDegNblB"/>
    <property type="match status" value="1"/>
</dbReference>
<organism evidence="5 6">
    <name type="scientific">Scytonema hofmannii PCC 7110</name>
    <dbReference type="NCBI Taxonomy" id="128403"/>
    <lineage>
        <taxon>Bacteria</taxon>
        <taxon>Bacillati</taxon>
        <taxon>Cyanobacteriota</taxon>
        <taxon>Cyanophyceae</taxon>
        <taxon>Nostocales</taxon>
        <taxon>Scytonemataceae</taxon>
        <taxon>Scytonema</taxon>
    </lineage>
</organism>
<dbReference type="OrthoDB" id="510108at2"/>
<dbReference type="STRING" id="128403.WA1_40500"/>
<accession>A0A139WUF1</accession>
<dbReference type="AlphaFoldDB" id="A0A139WUF1"/>
<evidence type="ECO:0000256" key="1">
    <source>
        <dbReference type="ARBA" id="ARBA00009299"/>
    </source>
</evidence>
<dbReference type="Gene3D" id="1.25.10.10">
    <property type="entry name" value="Leucine-rich Repeat Variant"/>
    <property type="match status" value="1"/>
</dbReference>
<dbReference type="InterPro" id="IPR004155">
    <property type="entry name" value="PBS_lyase_HEAT"/>
</dbReference>
<dbReference type="EMBL" id="ANNX02000047">
    <property type="protein sequence ID" value="KYC36027.1"/>
    <property type="molecule type" value="Genomic_DNA"/>
</dbReference>
<evidence type="ECO:0000313" key="6">
    <source>
        <dbReference type="Proteomes" id="UP000076925"/>
    </source>
</evidence>
<dbReference type="PANTHER" id="PTHR12697">
    <property type="entry name" value="PBS LYASE HEAT-LIKE PROTEIN"/>
    <property type="match status" value="1"/>
</dbReference>
<dbReference type="GO" id="GO:0016491">
    <property type="term" value="F:oxidoreductase activity"/>
    <property type="evidence" value="ECO:0007669"/>
    <property type="project" value="TreeGrafter"/>
</dbReference>
<proteinExistence type="inferred from homology"/>
<keyword evidence="2" id="KW-0042">Antenna complex</keyword>
<dbReference type="GO" id="GO:0030089">
    <property type="term" value="C:phycobilisome"/>
    <property type="evidence" value="ECO:0007669"/>
    <property type="project" value="UniProtKB-KW"/>
</dbReference>
<evidence type="ECO:0000256" key="4">
    <source>
        <dbReference type="ARBA" id="ARBA00023239"/>
    </source>
</evidence>